<sequence length="400" mass="47158">MKYVFAASAVILLIPLFVFLPLNFSNLIKVLIVTCSGVIAIIGIYIQPFYKGWMVGLLLTAISMVCAYVLFKRYTQLVEKEEQNNEYKEYKELKDDDYKPTKDSFIELDSPIKEEAEAAELMGKNIDPTSYSNSLETIPQQRTDLVTDEYIEEGSLHQPNIVQDEEDLSFLHNRVDSIEEHFNKQEVDDEINEYQIDHENNRREQLFKSIEQELKHEQPIEEHNIEMQSGLDKDDYNDFEESDVLEQIDEILFDQESKGFYTSEEEGSVYCLESAELKMEIIEIDAAAALLYENEQLELYGADLQEENYFQNEILGVYYEQLQLLQAEKKFNEFEKIIKAILETDLDDVRYYKFASMLRDYYANTGQREQLSLLLEYLKERFQGHETFYNEVLYYLEQYC</sequence>
<keyword evidence="1" id="KW-1133">Transmembrane helix</keyword>
<keyword evidence="1" id="KW-0812">Transmembrane</keyword>
<dbReference type="Proteomes" id="UP000253314">
    <property type="component" value="Unassembled WGS sequence"/>
</dbReference>
<comment type="caution">
    <text evidence="2">The sequence shown here is derived from an EMBL/GenBank/DDBJ whole genome shotgun (WGS) entry which is preliminary data.</text>
</comment>
<evidence type="ECO:0000313" key="2">
    <source>
        <dbReference type="EMBL" id="RBW71586.1"/>
    </source>
</evidence>
<dbReference type="EMBL" id="QOCW01000001">
    <property type="protein sequence ID" value="RBW71586.1"/>
    <property type="molecule type" value="Genomic_DNA"/>
</dbReference>
<name>A0A366Y171_9BACI</name>
<dbReference type="AlphaFoldDB" id="A0A366Y171"/>
<dbReference type="RefSeq" id="WP_113804288.1">
    <property type="nucleotide sequence ID" value="NZ_QOCW01000001.1"/>
</dbReference>
<protein>
    <submittedName>
        <fullName evidence="2">Uncharacterized protein</fullName>
    </submittedName>
</protein>
<keyword evidence="3" id="KW-1185">Reference proteome</keyword>
<feature type="transmembrane region" description="Helical" evidence="1">
    <location>
        <begin position="27"/>
        <end position="46"/>
    </location>
</feature>
<proteinExistence type="predicted"/>
<reference evidence="2 3" key="1">
    <citation type="submission" date="2018-07" db="EMBL/GenBank/DDBJ databases">
        <title>Lottiidibacillus patelloidae gen. nov., sp. nov., isolated from the intestinal tract of a marine limpet and the reclassification of B. taeanensis BH030017T, B. algicola KMM 3737T and B. hwajinpoensis SW-72T as genus Lottiidibacillus.</title>
        <authorList>
            <person name="Liu R."/>
            <person name="Huang Z."/>
        </authorList>
    </citation>
    <scope>NUCLEOTIDE SEQUENCE [LARGE SCALE GENOMIC DNA]</scope>
    <source>
        <strain evidence="2 3">BH030017</strain>
    </source>
</reference>
<feature type="transmembrane region" description="Helical" evidence="1">
    <location>
        <begin position="6"/>
        <end position="22"/>
    </location>
</feature>
<evidence type="ECO:0000256" key="1">
    <source>
        <dbReference type="SAM" id="Phobius"/>
    </source>
</evidence>
<organism evidence="2 3">
    <name type="scientific">Bacillus taeanensis</name>
    <dbReference type="NCBI Taxonomy" id="273032"/>
    <lineage>
        <taxon>Bacteria</taxon>
        <taxon>Bacillati</taxon>
        <taxon>Bacillota</taxon>
        <taxon>Bacilli</taxon>
        <taxon>Bacillales</taxon>
        <taxon>Bacillaceae</taxon>
        <taxon>Bacillus</taxon>
    </lineage>
</organism>
<gene>
    <name evidence="2" type="ORF">DS031_02230</name>
</gene>
<keyword evidence="1" id="KW-0472">Membrane</keyword>
<evidence type="ECO:0000313" key="3">
    <source>
        <dbReference type="Proteomes" id="UP000253314"/>
    </source>
</evidence>
<accession>A0A366Y171</accession>
<feature type="transmembrane region" description="Helical" evidence="1">
    <location>
        <begin position="52"/>
        <end position="71"/>
    </location>
</feature>